<dbReference type="Proteomes" id="UP001225644">
    <property type="component" value="Unassembled WGS sequence"/>
</dbReference>
<comment type="caution">
    <text evidence="4">The sequence shown here is derived from an EMBL/GenBank/DDBJ whole genome shotgun (WGS) entry which is preliminary data.</text>
</comment>
<dbReference type="InterPro" id="IPR010327">
    <property type="entry name" value="FldB/FldC_alpha/beta"/>
</dbReference>
<dbReference type="Gene3D" id="3.40.50.11900">
    <property type="match status" value="1"/>
</dbReference>
<protein>
    <submittedName>
        <fullName evidence="4">Benzoyl-CoA reductase/2-hydroxyglutaryl-CoA dehydratase subunit BcrC/BadD/HgdB</fullName>
    </submittedName>
</protein>
<sequence length="338" mass="39477">MVDKSNGRGTSVKSRRVGITTTVPVEVIYAAGCIPVDLNNVFITDPNPRGLVEEAELAGYPRNVCAWIKGLYSTVLRHRDIRTLVAVTQGDCSNTHALMETLELVGVEVIPFAYPFGRDRDLLALQMEKLMDRFGVDWAAVNRARERLDQIRRKVWEIDRLTWQENLVGGWDNHLYQVNCSDFKGDPDAFEQEVDDFLARLKGARPRREKIRLAYIGVPPIMDDLYDYLEERGARVVYNETQRQFTLPFETEDLVERYRLYSYPYGIFYRLEDIIREVERRRVHGVIHYAQSFCFRQIEDLIVRQRLKLPILTLEGDKPNRLDARTRMRLDAFIEMLQ</sequence>
<organism evidence="4 5">
    <name type="scientific">Desulfofundulus luciae</name>
    <dbReference type="NCBI Taxonomy" id="74702"/>
    <lineage>
        <taxon>Bacteria</taxon>
        <taxon>Bacillati</taxon>
        <taxon>Bacillota</taxon>
        <taxon>Clostridia</taxon>
        <taxon>Eubacteriales</taxon>
        <taxon>Peptococcaceae</taxon>
        <taxon>Desulfofundulus</taxon>
    </lineage>
</organism>
<evidence type="ECO:0000313" key="4">
    <source>
        <dbReference type="EMBL" id="MDQ0285461.1"/>
    </source>
</evidence>
<accession>A0ABU0AYB8</accession>
<dbReference type="PANTHER" id="PTHR30548">
    <property type="entry name" value="2-HYDROXYGLUTARYL-COA DEHYDRATASE, D-COMPONENT-RELATED"/>
    <property type="match status" value="1"/>
</dbReference>
<evidence type="ECO:0000313" key="5">
    <source>
        <dbReference type="Proteomes" id="UP001225644"/>
    </source>
</evidence>
<keyword evidence="3" id="KW-0479">Metal-binding</keyword>
<keyword evidence="5" id="KW-1185">Reference proteome</keyword>
<evidence type="ECO:0000256" key="3">
    <source>
        <dbReference type="ARBA" id="ARBA00023014"/>
    </source>
</evidence>
<dbReference type="EMBL" id="JAUSUX010000003">
    <property type="protein sequence ID" value="MDQ0285461.1"/>
    <property type="molecule type" value="Genomic_DNA"/>
</dbReference>
<evidence type="ECO:0000256" key="1">
    <source>
        <dbReference type="ARBA" id="ARBA00001966"/>
    </source>
</evidence>
<comment type="similarity">
    <text evidence="2">Belongs to the FldB/FldC dehydratase alpha/beta subunit family.</text>
</comment>
<keyword evidence="3" id="KW-0408">Iron</keyword>
<dbReference type="Gene3D" id="3.40.50.11890">
    <property type="match status" value="1"/>
</dbReference>
<dbReference type="Pfam" id="PF06050">
    <property type="entry name" value="HGD-D"/>
    <property type="match status" value="1"/>
</dbReference>
<keyword evidence="3" id="KW-0411">Iron-sulfur</keyword>
<reference evidence="4 5" key="1">
    <citation type="submission" date="2023-07" db="EMBL/GenBank/DDBJ databases">
        <title>Genomic Encyclopedia of Type Strains, Phase IV (KMG-IV): sequencing the most valuable type-strain genomes for metagenomic binning, comparative biology and taxonomic classification.</title>
        <authorList>
            <person name="Goeker M."/>
        </authorList>
    </citation>
    <scope>NUCLEOTIDE SEQUENCE [LARGE SCALE GENOMIC DNA]</scope>
    <source>
        <strain evidence="4 5">DSM 12396</strain>
    </source>
</reference>
<name>A0ABU0AYB8_9FIRM</name>
<comment type="cofactor">
    <cofactor evidence="1">
        <name>[4Fe-4S] cluster</name>
        <dbReference type="ChEBI" id="CHEBI:49883"/>
    </cofactor>
</comment>
<proteinExistence type="inferred from homology"/>
<gene>
    <name evidence="4" type="ORF">J2Z49_000562</name>
</gene>
<evidence type="ECO:0000256" key="2">
    <source>
        <dbReference type="ARBA" id="ARBA00005806"/>
    </source>
</evidence>
<dbReference type="PANTHER" id="PTHR30548:SF3">
    <property type="entry name" value="2-HYDROXYACYL-COA DEHYDRATASE"/>
    <property type="match status" value="1"/>
</dbReference>